<feature type="region of interest" description="Disordered" evidence="11">
    <location>
        <begin position="444"/>
        <end position="464"/>
    </location>
</feature>
<evidence type="ECO:0000256" key="10">
    <source>
        <dbReference type="ARBA" id="ARBA00023180"/>
    </source>
</evidence>
<keyword evidence="8 12" id="KW-1133">Transmembrane helix</keyword>
<evidence type="ECO:0000256" key="5">
    <source>
        <dbReference type="ARBA" id="ARBA00022692"/>
    </source>
</evidence>
<dbReference type="InterPro" id="IPR001611">
    <property type="entry name" value="Leu-rich_rpt"/>
</dbReference>
<evidence type="ECO:0000313" key="14">
    <source>
        <dbReference type="EnsemblPlants" id="EMT31456"/>
    </source>
</evidence>
<evidence type="ECO:0000256" key="6">
    <source>
        <dbReference type="ARBA" id="ARBA00022729"/>
    </source>
</evidence>
<dbReference type="InterPro" id="IPR032675">
    <property type="entry name" value="LRR_dom_sf"/>
</dbReference>
<evidence type="ECO:0000256" key="12">
    <source>
        <dbReference type="SAM" id="Phobius"/>
    </source>
</evidence>
<comment type="subcellular location">
    <subcellularLocation>
        <location evidence="1">Cell membrane</location>
        <topology evidence="1">Single-pass type I membrane protein</topology>
    </subcellularLocation>
</comment>
<comment type="similarity">
    <text evidence="2">Belongs to the RLP family.</text>
</comment>
<keyword evidence="5 12" id="KW-0812">Transmembrane</keyword>
<protein>
    <submittedName>
        <fullName evidence="14">LRR receptor-like serine/threonine-protein kinase GSO1</fullName>
    </submittedName>
</protein>
<evidence type="ECO:0000256" key="11">
    <source>
        <dbReference type="SAM" id="MobiDB-lite"/>
    </source>
</evidence>
<dbReference type="FunFam" id="3.80.10.10:FF:000649">
    <property type="entry name" value="Leucine Rich Repeat family protein"/>
    <property type="match status" value="1"/>
</dbReference>
<dbReference type="SUPFAM" id="SSF52058">
    <property type="entry name" value="L domain-like"/>
    <property type="match status" value="2"/>
</dbReference>
<keyword evidence="4" id="KW-0433">Leucine-rich repeat</keyword>
<dbReference type="PANTHER" id="PTHR48063:SF105">
    <property type="entry name" value="LEUCINE-RICH REPEAT-CONTAINING N-TERMINAL PLANT-TYPE DOMAIN-CONTAINING PROTEIN"/>
    <property type="match status" value="1"/>
</dbReference>
<dbReference type="InterPro" id="IPR055414">
    <property type="entry name" value="LRR_R13L4/SHOC2-like"/>
</dbReference>
<evidence type="ECO:0000256" key="3">
    <source>
        <dbReference type="ARBA" id="ARBA00022475"/>
    </source>
</evidence>
<proteinExistence type="inferred from homology"/>
<feature type="compositionally biased region" description="Polar residues" evidence="11">
    <location>
        <begin position="452"/>
        <end position="464"/>
    </location>
</feature>
<dbReference type="ExpressionAtlas" id="M8D541">
    <property type="expression patterns" value="baseline"/>
</dbReference>
<keyword evidence="10" id="KW-0325">Glycoprotein</keyword>
<dbReference type="Pfam" id="PF00560">
    <property type="entry name" value="LRR_1"/>
    <property type="match status" value="10"/>
</dbReference>
<evidence type="ECO:0000256" key="2">
    <source>
        <dbReference type="ARBA" id="ARBA00009592"/>
    </source>
</evidence>
<dbReference type="EnsemblPlants" id="EMT31456">
    <property type="protein sequence ID" value="EMT31456"/>
    <property type="gene ID" value="F775_12693"/>
</dbReference>
<dbReference type="FunFam" id="3.80.10.10:FF:000213">
    <property type="entry name" value="Tyrosine-sulfated glycopeptide receptor 1"/>
    <property type="match status" value="1"/>
</dbReference>
<dbReference type="AlphaFoldDB" id="M8D541"/>
<sequence length="825" mass="91578">MPGFLGSLQSLTYLNLSNMDFRGRVPPQLGNLSKLVQLDIQNYFMYTYPYNDLYSKDISWLSRLQSLQHLNMHYIDLSGVVDWFHTVSAIPNLAVMFLSSCGLNKSNTPSSLQHHNLTLLEELDLSFNNFSGPAAHNWFWDVTSLSSLRLEGCELTGTFPQELGNLTLLETFSILDNNIQGMIPGTLKNMCNLRSLDFSNNYISGDITEIGALTSLTDLDLGNNNLSGSLPVEISALTKLTTLALQNNNLSGVISEGHFAGLVNLKFIYLFNNKVELIMDSHWVPPFNLDTAWLSSCNLGPGFPEWFRWQNSTSDLKISNTGLVGRIPDWFWETFSQATHLDLSSNQLSGELPLSMEFMSVIALSMQSNQLTGLIPKLPRTIELLDISRNSLDGFVPNFQAPHLEVAVLFSNSITGTIPTSICRLQKLRVLDLSNNMLSKELPDCGQKELKPQNQSSNNSTGVNSLSSFSLKITTLLLSNNSFSGGFPLFLQQCQNLSFLDLSQNKFTGELPRWISKSMPGLVILRLRSNNFFGQIPNEIMGLQDVRILDLSNNNFSGAIPPYMENLKALTGTAATDDYTPLDDPFAEEYSDKYGLTDMGMSNDSLSVVIKGQVLEYTKNALYLMSIDLSCNSLTGEIPVKLSALAGLINLNLSSNMLSGNIPYKIGNLRLLESLDLSKNILGGQIPRSLSDLTYLSRLNLSYNNLSGRIPSGHQLNILGTDDAAYMYIGNPGLCGHPVLRQCPGPPRDPPTNGEPTRLPEDGLSQIDFLLGSIIGFVAGTWMVFFGLLFMKRWSYAYFGLLDKLYDRLYVISVVTWQKWFGPQV</sequence>
<keyword evidence="7" id="KW-0677">Repeat</keyword>
<evidence type="ECO:0000256" key="1">
    <source>
        <dbReference type="ARBA" id="ARBA00004251"/>
    </source>
</evidence>
<dbReference type="InterPro" id="IPR003591">
    <property type="entry name" value="Leu-rich_rpt_typical-subtyp"/>
</dbReference>
<name>M8D541_AEGTA</name>
<dbReference type="Gene3D" id="3.80.10.10">
    <property type="entry name" value="Ribonuclease Inhibitor"/>
    <property type="match status" value="5"/>
</dbReference>
<dbReference type="SMART" id="SM00369">
    <property type="entry name" value="LRR_TYP"/>
    <property type="match status" value="6"/>
</dbReference>
<dbReference type="GO" id="GO:0005886">
    <property type="term" value="C:plasma membrane"/>
    <property type="evidence" value="ECO:0007669"/>
    <property type="project" value="UniProtKB-SubCell"/>
</dbReference>
<dbReference type="PANTHER" id="PTHR48063">
    <property type="entry name" value="LRR RECEPTOR-LIKE KINASE"/>
    <property type="match status" value="1"/>
</dbReference>
<evidence type="ECO:0000259" key="13">
    <source>
        <dbReference type="Pfam" id="PF23598"/>
    </source>
</evidence>
<reference evidence="14" key="1">
    <citation type="submission" date="2015-06" db="UniProtKB">
        <authorList>
            <consortium name="EnsemblPlants"/>
        </authorList>
    </citation>
    <scope>IDENTIFICATION</scope>
</reference>
<evidence type="ECO:0000256" key="4">
    <source>
        <dbReference type="ARBA" id="ARBA00022614"/>
    </source>
</evidence>
<keyword evidence="6" id="KW-0732">Signal</keyword>
<evidence type="ECO:0000256" key="7">
    <source>
        <dbReference type="ARBA" id="ARBA00022737"/>
    </source>
</evidence>
<dbReference type="Pfam" id="PF23598">
    <property type="entry name" value="LRR_14"/>
    <property type="match status" value="1"/>
</dbReference>
<organism evidence="14">
    <name type="scientific">Aegilops tauschii</name>
    <name type="common">Tausch's goatgrass</name>
    <name type="synonym">Aegilops squarrosa</name>
    <dbReference type="NCBI Taxonomy" id="37682"/>
    <lineage>
        <taxon>Eukaryota</taxon>
        <taxon>Viridiplantae</taxon>
        <taxon>Streptophyta</taxon>
        <taxon>Embryophyta</taxon>
        <taxon>Tracheophyta</taxon>
        <taxon>Spermatophyta</taxon>
        <taxon>Magnoliopsida</taxon>
        <taxon>Liliopsida</taxon>
        <taxon>Poales</taxon>
        <taxon>Poaceae</taxon>
        <taxon>BOP clade</taxon>
        <taxon>Pooideae</taxon>
        <taxon>Triticodae</taxon>
        <taxon>Triticeae</taxon>
        <taxon>Triticinae</taxon>
        <taxon>Aegilops</taxon>
    </lineage>
</organism>
<dbReference type="PROSITE" id="PS51450">
    <property type="entry name" value="LRR"/>
    <property type="match status" value="1"/>
</dbReference>
<feature type="transmembrane region" description="Helical" evidence="12">
    <location>
        <begin position="769"/>
        <end position="791"/>
    </location>
</feature>
<accession>M8D541</accession>
<keyword evidence="9 12" id="KW-0472">Membrane</keyword>
<keyword evidence="3" id="KW-1003">Cell membrane</keyword>
<dbReference type="InterPro" id="IPR046956">
    <property type="entry name" value="RLP23-like"/>
</dbReference>
<dbReference type="Pfam" id="PF13516">
    <property type="entry name" value="LRR_6"/>
    <property type="match status" value="1"/>
</dbReference>
<evidence type="ECO:0000256" key="9">
    <source>
        <dbReference type="ARBA" id="ARBA00023136"/>
    </source>
</evidence>
<dbReference type="PRINTS" id="PR00019">
    <property type="entry name" value="LEURICHRPT"/>
</dbReference>
<feature type="domain" description="Disease resistance R13L4/SHOC-2-like LRR" evidence="13">
    <location>
        <begin position="144"/>
        <end position="308"/>
    </location>
</feature>
<evidence type="ECO:0000256" key="8">
    <source>
        <dbReference type="ARBA" id="ARBA00022989"/>
    </source>
</evidence>